<dbReference type="OrthoDB" id="9785847at2"/>
<proteinExistence type="predicted"/>
<evidence type="ECO:0000313" key="2">
    <source>
        <dbReference type="EMBL" id="SKB07505.1"/>
    </source>
</evidence>
<dbReference type="STRING" id="1736691.SAMN06295964_1707"/>
<dbReference type="EMBL" id="LT796768">
    <property type="protein sequence ID" value="SKB07505.1"/>
    <property type="molecule type" value="Genomic_DNA"/>
</dbReference>
<dbReference type="Gene3D" id="3.40.50.1820">
    <property type="entry name" value="alpha/beta hydrolase"/>
    <property type="match status" value="1"/>
</dbReference>
<dbReference type="GO" id="GO:0003824">
    <property type="term" value="F:catalytic activity"/>
    <property type="evidence" value="ECO:0007669"/>
    <property type="project" value="InterPro"/>
</dbReference>
<feature type="domain" description="AB hydrolase-1" evidence="1">
    <location>
        <begin position="32"/>
        <end position="251"/>
    </location>
</feature>
<dbReference type="InterPro" id="IPR050266">
    <property type="entry name" value="AB_hydrolase_sf"/>
</dbReference>
<dbReference type="PRINTS" id="PR00111">
    <property type="entry name" value="ABHYDROLASE"/>
</dbReference>
<dbReference type="InterPro" id="IPR000073">
    <property type="entry name" value="AB_hydrolase_1"/>
</dbReference>
<dbReference type="SUPFAM" id="SSF53474">
    <property type="entry name" value="alpha/beta-Hydrolases"/>
    <property type="match status" value="1"/>
</dbReference>
<dbReference type="PRINTS" id="PR00412">
    <property type="entry name" value="EPOXHYDRLASE"/>
</dbReference>
<protein>
    <submittedName>
        <fullName evidence="2">3-oxoadipate enol-lactonase</fullName>
    </submittedName>
</protein>
<dbReference type="AlphaFoldDB" id="A0A1T4Z1R7"/>
<reference evidence="3" key="1">
    <citation type="submission" date="2017-02" db="EMBL/GenBank/DDBJ databases">
        <authorList>
            <person name="Varghese N."/>
            <person name="Submissions S."/>
        </authorList>
    </citation>
    <scope>NUCLEOTIDE SEQUENCE [LARGE SCALE GENOMIC DNA]</scope>
    <source>
        <strain evidence="3">9H-4</strain>
    </source>
</reference>
<evidence type="ECO:0000259" key="1">
    <source>
        <dbReference type="Pfam" id="PF00561"/>
    </source>
</evidence>
<name>A0A1T4Z1R7_9ACTN</name>
<dbReference type="PANTHER" id="PTHR43798">
    <property type="entry name" value="MONOACYLGLYCEROL LIPASE"/>
    <property type="match status" value="1"/>
</dbReference>
<accession>A0A1T4Z1R7</accession>
<gene>
    <name evidence="2" type="ORF">SAMN06295964_1707</name>
</gene>
<keyword evidence="3" id="KW-1185">Reference proteome</keyword>
<dbReference type="InterPro" id="IPR000639">
    <property type="entry name" value="Epox_hydrolase-like"/>
</dbReference>
<dbReference type="Pfam" id="PF00561">
    <property type="entry name" value="Abhydrolase_1"/>
    <property type="match status" value="1"/>
</dbReference>
<organism evidence="2 3">
    <name type="scientific">Aeromicrobium choanae</name>
    <dbReference type="NCBI Taxonomy" id="1736691"/>
    <lineage>
        <taxon>Bacteria</taxon>
        <taxon>Bacillati</taxon>
        <taxon>Actinomycetota</taxon>
        <taxon>Actinomycetes</taxon>
        <taxon>Propionibacteriales</taxon>
        <taxon>Nocardioidaceae</taxon>
        <taxon>Aeromicrobium</taxon>
    </lineage>
</organism>
<evidence type="ECO:0000313" key="3">
    <source>
        <dbReference type="Proteomes" id="UP000191040"/>
    </source>
</evidence>
<dbReference type="Proteomes" id="UP000191040">
    <property type="component" value="Chromosome I"/>
</dbReference>
<sequence>MPTIDVNGTTLHYEDEGPRDAPTLVMSPSMFFDSRMFQGQADRFADRYRVIRYDHRGQGRSARAPRDQLDYDTHTADVVALIDALDLAPVVFVGNSMGGFIGLRLAARHGDLLRSAVVMGTSADVEEQADQMDQLIEVLAEHGMEPVLDGVLQFMMGTTTLTDPSRADVLAGVRELLLSRGPEYADAAWNIAHRPGVLDELGDIRVPLVVVAGTEDATYPPAKSEQIVAGVPHAELIRMERTGHVHALENPEAVNEVLERHLAEVAPV</sequence>
<dbReference type="InterPro" id="IPR029058">
    <property type="entry name" value="AB_hydrolase_fold"/>
</dbReference>
<dbReference type="RefSeq" id="WP_078699757.1">
    <property type="nucleotide sequence ID" value="NZ_LT796768.1"/>
</dbReference>